<dbReference type="InterPro" id="IPR036188">
    <property type="entry name" value="FAD/NAD-bd_sf"/>
</dbReference>
<evidence type="ECO:0000256" key="1">
    <source>
        <dbReference type="ARBA" id="ARBA00009333"/>
    </source>
</evidence>
<dbReference type="Pfam" id="PF07992">
    <property type="entry name" value="Pyr_redox_2"/>
    <property type="match status" value="1"/>
</dbReference>
<dbReference type="PRINTS" id="PR00368">
    <property type="entry name" value="FADPNR"/>
</dbReference>
<dbReference type="AlphaFoldDB" id="A0A8K0SGY9"/>
<accession>A0A8K0SGY9</accession>
<dbReference type="OrthoDB" id="10260355at2759"/>
<comment type="caution">
    <text evidence="5">The sequence shown here is derived from an EMBL/GenBank/DDBJ whole genome shotgun (WGS) entry which is preliminary data.</text>
</comment>
<reference evidence="5" key="1">
    <citation type="journal article" date="2021" name="Nat. Commun.">
        <title>Genetic determinants of endophytism in the Arabidopsis root mycobiome.</title>
        <authorList>
            <person name="Mesny F."/>
            <person name="Miyauchi S."/>
            <person name="Thiergart T."/>
            <person name="Pickel B."/>
            <person name="Atanasova L."/>
            <person name="Karlsson M."/>
            <person name="Huettel B."/>
            <person name="Barry K.W."/>
            <person name="Haridas S."/>
            <person name="Chen C."/>
            <person name="Bauer D."/>
            <person name="Andreopoulos W."/>
            <person name="Pangilinan J."/>
            <person name="LaButti K."/>
            <person name="Riley R."/>
            <person name="Lipzen A."/>
            <person name="Clum A."/>
            <person name="Drula E."/>
            <person name="Henrissat B."/>
            <person name="Kohler A."/>
            <person name="Grigoriev I.V."/>
            <person name="Martin F.M."/>
            <person name="Hacquard S."/>
        </authorList>
    </citation>
    <scope>NUCLEOTIDE SEQUENCE</scope>
    <source>
        <strain evidence="5">MPI-CAGE-CH-0235</strain>
    </source>
</reference>
<dbReference type="GO" id="GO:0016491">
    <property type="term" value="F:oxidoreductase activity"/>
    <property type="evidence" value="ECO:0007669"/>
    <property type="project" value="UniProtKB-KW"/>
</dbReference>
<dbReference type="InterPro" id="IPR023753">
    <property type="entry name" value="FAD/NAD-binding_dom"/>
</dbReference>
<sequence length="312" mass="33412">MDPIDVAIIGGGPAGLTAANTLARQAHTAVIFDSKTYRNAAASHMHMVLTWDHKSPAGYKTEARENILANYSSIQFADVGVSKIEKLPNSHFNIQDASGKTWTFRKVILAVGSTDIYPGIEGYDKLWGKRIFHCLFCKGFEERGPGSSGVLAVPPVSAPLAAHMALNGAQLTDTVTIYTNGDENVTTEIRSAVATLVESKFAVETRKIKRLLDKGGDAISVEFEDGSVQDERFLVHNPETRAQGPFVEQLGLDTTPSGDIKADYPFWGTSVPGVYAVGDCSTPYKVIPSAITSGCNAAVAVAAELQSAKYTK</sequence>
<keyword evidence="3" id="KW-0560">Oxidoreductase</keyword>
<dbReference type="Gene3D" id="3.50.50.60">
    <property type="entry name" value="FAD/NAD(P)-binding domain"/>
    <property type="match status" value="2"/>
</dbReference>
<protein>
    <recommendedName>
        <fullName evidence="4">FAD/NAD(P)-binding domain-containing protein</fullName>
    </recommendedName>
</protein>
<proteinExistence type="inferred from homology"/>
<keyword evidence="2" id="KW-0285">Flavoprotein</keyword>
<feature type="domain" description="FAD/NAD(P)-binding" evidence="4">
    <location>
        <begin position="5"/>
        <end position="293"/>
    </location>
</feature>
<comment type="similarity">
    <text evidence="1">Belongs to the class-II pyridine nucleotide-disulfide oxidoreductase family.</text>
</comment>
<organism evidence="5 6">
    <name type="scientific">Stachybotrys elegans</name>
    <dbReference type="NCBI Taxonomy" id="80388"/>
    <lineage>
        <taxon>Eukaryota</taxon>
        <taxon>Fungi</taxon>
        <taxon>Dikarya</taxon>
        <taxon>Ascomycota</taxon>
        <taxon>Pezizomycotina</taxon>
        <taxon>Sordariomycetes</taxon>
        <taxon>Hypocreomycetidae</taxon>
        <taxon>Hypocreales</taxon>
        <taxon>Stachybotryaceae</taxon>
        <taxon>Stachybotrys</taxon>
    </lineage>
</organism>
<evidence type="ECO:0000259" key="4">
    <source>
        <dbReference type="Pfam" id="PF07992"/>
    </source>
</evidence>
<dbReference type="InterPro" id="IPR050097">
    <property type="entry name" value="Ferredoxin-NADP_redctase_2"/>
</dbReference>
<dbReference type="GO" id="GO:0097237">
    <property type="term" value="P:cellular response to toxic substance"/>
    <property type="evidence" value="ECO:0007669"/>
    <property type="project" value="UniProtKB-ARBA"/>
</dbReference>
<dbReference type="EMBL" id="JAGPNK010000017">
    <property type="protein sequence ID" value="KAH7306009.1"/>
    <property type="molecule type" value="Genomic_DNA"/>
</dbReference>
<evidence type="ECO:0000256" key="3">
    <source>
        <dbReference type="ARBA" id="ARBA00023002"/>
    </source>
</evidence>
<name>A0A8K0SGY9_9HYPO</name>
<evidence type="ECO:0000313" key="6">
    <source>
        <dbReference type="Proteomes" id="UP000813444"/>
    </source>
</evidence>
<dbReference type="SUPFAM" id="SSF51905">
    <property type="entry name" value="FAD/NAD(P)-binding domain"/>
    <property type="match status" value="1"/>
</dbReference>
<dbReference type="PANTHER" id="PTHR48105">
    <property type="entry name" value="THIOREDOXIN REDUCTASE 1-RELATED-RELATED"/>
    <property type="match status" value="1"/>
</dbReference>
<dbReference type="Proteomes" id="UP000813444">
    <property type="component" value="Unassembled WGS sequence"/>
</dbReference>
<keyword evidence="6" id="KW-1185">Reference proteome</keyword>
<evidence type="ECO:0000256" key="2">
    <source>
        <dbReference type="ARBA" id="ARBA00022630"/>
    </source>
</evidence>
<evidence type="ECO:0000313" key="5">
    <source>
        <dbReference type="EMBL" id="KAH7306009.1"/>
    </source>
</evidence>
<dbReference type="PRINTS" id="PR00469">
    <property type="entry name" value="PNDRDTASEII"/>
</dbReference>
<gene>
    <name evidence="5" type="ORF">B0I35DRAFT_381475</name>
</gene>